<comment type="catalytic activity">
    <reaction evidence="1">
        <text>ATP + protein L-histidine = ADP + protein N-phospho-L-histidine.</text>
        <dbReference type="EC" id="2.7.13.3"/>
    </reaction>
</comment>
<dbReference type="Gene3D" id="3.30.565.10">
    <property type="entry name" value="Histidine kinase-like ATPase, C-terminal domain"/>
    <property type="match status" value="1"/>
</dbReference>
<dbReference type="InterPro" id="IPR033479">
    <property type="entry name" value="dCache_1"/>
</dbReference>
<evidence type="ECO:0000256" key="3">
    <source>
        <dbReference type="ARBA" id="ARBA00012438"/>
    </source>
</evidence>
<dbReference type="PROSITE" id="PS50885">
    <property type="entry name" value="HAMP"/>
    <property type="match status" value="1"/>
</dbReference>
<keyword evidence="17" id="KW-1185">Reference proteome</keyword>
<dbReference type="GO" id="GO:0004673">
    <property type="term" value="F:protein histidine kinase activity"/>
    <property type="evidence" value="ECO:0007669"/>
    <property type="project" value="UniProtKB-EC"/>
</dbReference>
<reference evidence="16 17" key="2">
    <citation type="submission" date="2019-09" db="EMBL/GenBank/DDBJ databases">
        <authorList>
            <person name="Jin C."/>
        </authorList>
    </citation>
    <scope>NUCLEOTIDE SEQUENCE [LARGE SCALE GENOMIC DNA]</scope>
    <source>
        <strain evidence="16 17">BN140002</strain>
    </source>
</reference>
<evidence type="ECO:0000256" key="12">
    <source>
        <dbReference type="ARBA" id="ARBA00023136"/>
    </source>
</evidence>
<feature type="domain" description="HAMP" evidence="15">
    <location>
        <begin position="334"/>
        <end position="387"/>
    </location>
</feature>
<dbReference type="EC" id="2.7.13.3" evidence="3"/>
<dbReference type="InterPro" id="IPR036890">
    <property type="entry name" value="HATPase_C_sf"/>
</dbReference>
<organism evidence="16 17">
    <name type="scientific">Salinarimonas soli</name>
    <dbReference type="NCBI Taxonomy" id="1638099"/>
    <lineage>
        <taxon>Bacteria</taxon>
        <taxon>Pseudomonadati</taxon>
        <taxon>Pseudomonadota</taxon>
        <taxon>Alphaproteobacteria</taxon>
        <taxon>Hyphomicrobiales</taxon>
        <taxon>Salinarimonadaceae</taxon>
        <taxon>Salinarimonas</taxon>
    </lineage>
</organism>
<evidence type="ECO:0000256" key="13">
    <source>
        <dbReference type="SAM" id="MobiDB-lite"/>
    </source>
</evidence>
<dbReference type="GO" id="GO:0005886">
    <property type="term" value="C:plasma membrane"/>
    <property type="evidence" value="ECO:0007669"/>
    <property type="project" value="UniProtKB-SubCell"/>
</dbReference>
<dbReference type="InterPro" id="IPR029151">
    <property type="entry name" value="Sensor-like_sf"/>
</dbReference>
<evidence type="ECO:0000259" key="15">
    <source>
        <dbReference type="PROSITE" id="PS50885"/>
    </source>
</evidence>
<keyword evidence="11 14" id="KW-1133">Transmembrane helix</keyword>
<dbReference type="Pfam" id="PF07536">
    <property type="entry name" value="HWE_HK"/>
    <property type="match status" value="1"/>
</dbReference>
<keyword evidence="4" id="KW-1003">Cell membrane</keyword>
<dbReference type="PANTHER" id="PTHR41523">
    <property type="entry name" value="TWO-COMPONENT SYSTEM SENSOR PROTEIN"/>
    <property type="match status" value="1"/>
</dbReference>
<dbReference type="Proteomes" id="UP000323142">
    <property type="component" value="Unassembled WGS sequence"/>
</dbReference>
<keyword evidence="12 14" id="KW-0472">Membrane</keyword>
<keyword evidence="5" id="KW-0597">Phosphoprotein</keyword>
<evidence type="ECO:0000256" key="7">
    <source>
        <dbReference type="ARBA" id="ARBA00022692"/>
    </source>
</evidence>
<dbReference type="GO" id="GO:0007165">
    <property type="term" value="P:signal transduction"/>
    <property type="evidence" value="ECO:0007669"/>
    <property type="project" value="InterPro"/>
</dbReference>
<accession>A0A5B2VXH8</accession>
<keyword evidence="10" id="KW-0067">ATP-binding</keyword>
<evidence type="ECO:0000313" key="16">
    <source>
        <dbReference type="EMBL" id="KAA2244041.1"/>
    </source>
</evidence>
<reference evidence="16 17" key="1">
    <citation type="submission" date="2019-09" db="EMBL/GenBank/DDBJ databases">
        <title>Salinarimonas rosea gen. nov., sp. nov., a new member of the a-2 subgroup of the Proteobacteria.</title>
        <authorList>
            <person name="Liu J."/>
        </authorList>
    </citation>
    <scope>NUCLEOTIDE SEQUENCE [LARGE SCALE GENOMIC DNA]</scope>
    <source>
        <strain evidence="16 17">BN140002</strain>
    </source>
</reference>
<evidence type="ECO:0000256" key="2">
    <source>
        <dbReference type="ARBA" id="ARBA00004651"/>
    </source>
</evidence>
<evidence type="ECO:0000256" key="1">
    <source>
        <dbReference type="ARBA" id="ARBA00000085"/>
    </source>
</evidence>
<dbReference type="CDD" id="cd12915">
    <property type="entry name" value="PDC2_DGC_like"/>
    <property type="match status" value="1"/>
</dbReference>
<evidence type="ECO:0000256" key="11">
    <source>
        <dbReference type="ARBA" id="ARBA00022989"/>
    </source>
</evidence>
<feature type="transmembrane region" description="Helical" evidence="14">
    <location>
        <begin position="39"/>
        <end position="60"/>
    </location>
</feature>
<dbReference type="InterPro" id="IPR003660">
    <property type="entry name" value="HAMP_dom"/>
</dbReference>
<dbReference type="GO" id="GO:0005524">
    <property type="term" value="F:ATP binding"/>
    <property type="evidence" value="ECO:0007669"/>
    <property type="project" value="UniProtKB-KW"/>
</dbReference>
<keyword evidence="9 16" id="KW-0418">Kinase</keyword>
<feature type="region of interest" description="Disordered" evidence="13">
    <location>
        <begin position="1"/>
        <end position="25"/>
    </location>
</feature>
<dbReference type="Gene3D" id="3.30.450.20">
    <property type="entry name" value="PAS domain"/>
    <property type="match status" value="1"/>
</dbReference>
<evidence type="ECO:0000256" key="6">
    <source>
        <dbReference type="ARBA" id="ARBA00022679"/>
    </source>
</evidence>
<comment type="caution">
    <text evidence="16">The sequence shown here is derived from an EMBL/GenBank/DDBJ whole genome shotgun (WGS) entry which is preliminary data.</text>
</comment>
<gene>
    <name evidence="16" type="ORF">F0L46_02000</name>
</gene>
<dbReference type="PANTHER" id="PTHR41523:SF7">
    <property type="entry name" value="HISTIDINE KINASE"/>
    <property type="match status" value="1"/>
</dbReference>
<evidence type="ECO:0000313" key="17">
    <source>
        <dbReference type="Proteomes" id="UP000323142"/>
    </source>
</evidence>
<proteinExistence type="predicted"/>
<dbReference type="OrthoDB" id="341208at2"/>
<protein>
    <recommendedName>
        <fullName evidence="3">histidine kinase</fullName>
        <ecNumber evidence="3">2.7.13.3</ecNumber>
    </recommendedName>
</protein>
<sequence length="606" mass="64355">MSPGSAKIDAERSRGFSPVGSSPPSREITLPFRRPFLSLQMRLFLLAAVALAPALAILTYNEVALRRSREAEVHGLALRFGQLAAQELEGIVGGISGTLSAIAKAPIVQSDDIPGCKAYLASVQADTPSISSVAVIARDGQLRCRPGVDPQPMSVADRPYFKAAMQTGRLVVGDYTESRITGRANIPIAVPIQAADGNTIGIVAASLDLDWLGAKLRGRDFTNGGALTIADRNGRIIAREPYPGRFIGTQIPDTFIDLVRADRPGSREVLSQDGTRRIIGYVPPSANGAGLYVSAGLPESTVFAALDQATRRGFLLAAAGAIAALVFAGLLGRRVIGRPVDHLVATIEAWRRGDQSARTGMTGGAGEIERVGAAIDGFMDELSIREKRQRLLVNELNHRVKNTLAAVQSIAMQTLKPNLGSPEPKQVFISRLMALSRAQDILTRSQWEGADLETVIREAIAPHRGYDRAPFSLSGPGVHLSPSMVLALALALHELCTNAAKYGAFSTPTGHVTIDWKVVISGADQRLLLTWRETGGPPVEAPAHRGFGSRLLESGLARELDGEVHLEFLLSGVVCTISAPLATSDAEPAEGSVADVAQMPPRLAAM</sequence>
<comment type="subcellular location">
    <subcellularLocation>
        <location evidence="2">Cell membrane</location>
        <topology evidence="2">Multi-pass membrane protein</topology>
    </subcellularLocation>
</comment>
<dbReference type="SMART" id="SM00911">
    <property type="entry name" value="HWE_HK"/>
    <property type="match status" value="1"/>
</dbReference>
<dbReference type="Gene3D" id="6.10.340.10">
    <property type="match status" value="1"/>
</dbReference>
<evidence type="ECO:0000256" key="8">
    <source>
        <dbReference type="ARBA" id="ARBA00022741"/>
    </source>
</evidence>
<dbReference type="EMBL" id="VUOA01000005">
    <property type="protein sequence ID" value="KAA2244041.1"/>
    <property type="molecule type" value="Genomic_DNA"/>
</dbReference>
<evidence type="ECO:0000256" key="4">
    <source>
        <dbReference type="ARBA" id="ARBA00022475"/>
    </source>
</evidence>
<keyword evidence="6" id="KW-0808">Transferase</keyword>
<dbReference type="AlphaFoldDB" id="A0A5B2VXH8"/>
<dbReference type="CDD" id="cd12914">
    <property type="entry name" value="PDC1_DGC_like"/>
    <property type="match status" value="1"/>
</dbReference>
<evidence type="ECO:0000256" key="14">
    <source>
        <dbReference type="SAM" id="Phobius"/>
    </source>
</evidence>
<dbReference type="Pfam" id="PF02743">
    <property type="entry name" value="dCache_1"/>
    <property type="match status" value="1"/>
</dbReference>
<evidence type="ECO:0000256" key="5">
    <source>
        <dbReference type="ARBA" id="ARBA00022553"/>
    </source>
</evidence>
<dbReference type="SUPFAM" id="SSF103190">
    <property type="entry name" value="Sensory domain-like"/>
    <property type="match status" value="1"/>
</dbReference>
<evidence type="ECO:0000256" key="9">
    <source>
        <dbReference type="ARBA" id="ARBA00022777"/>
    </source>
</evidence>
<name>A0A5B2VXH8_9HYPH</name>
<keyword evidence="8" id="KW-0547">Nucleotide-binding</keyword>
<feature type="transmembrane region" description="Helical" evidence="14">
    <location>
        <begin position="313"/>
        <end position="332"/>
    </location>
</feature>
<dbReference type="InterPro" id="IPR011102">
    <property type="entry name" value="Sig_transdc_His_kinase_HWE"/>
</dbReference>
<evidence type="ECO:0000256" key="10">
    <source>
        <dbReference type="ARBA" id="ARBA00022840"/>
    </source>
</evidence>
<keyword evidence="7 14" id="KW-0812">Transmembrane</keyword>